<feature type="non-terminal residue" evidence="1">
    <location>
        <position position="39"/>
    </location>
</feature>
<reference evidence="1" key="1">
    <citation type="journal article" date="2015" name="Nature">
        <title>Complex archaea that bridge the gap between prokaryotes and eukaryotes.</title>
        <authorList>
            <person name="Spang A."/>
            <person name="Saw J.H."/>
            <person name="Jorgensen S.L."/>
            <person name="Zaremba-Niedzwiedzka K."/>
            <person name="Martijn J."/>
            <person name="Lind A.E."/>
            <person name="van Eijk R."/>
            <person name="Schleper C."/>
            <person name="Guy L."/>
            <person name="Ettema T.J."/>
        </authorList>
    </citation>
    <scope>NUCLEOTIDE SEQUENCE</scope>
</reference>
<dbReference type="AlphaFoldDB" id="A0A0F9CII2"/>
<sequence length="39" mass="4255">MSTIGTLVTYLDFASRLDPANKIGGIIELMARTNTILED</sequence>
<organism evidence="1">
    <name type="scientific">marine sediment metagenome</name>
    <dbReference type="NCBI Taxonomy" id="412755"/>
    <lineage>
        <taxon>unclassified sequences</taxon>
        <taxon>metagenomes</taxon>
        <taxon>ecological metagenomes</taxon>
    </lineage>
</organism>
<protein>
    <submittedName>
        <fullName evidence="1">Uncharacterized protein</fullName>
    </submittedName>
</protein>
<name>A0A0F9CII2_9ZZZZ</name>
<comment type="caution">
    <text evidence="1">The sequence shown here is derived from an EMBL/GenBank/DDBJ whole genome shotgun (WGS) entry which is preliminary data.</text>
</comment>
<proteinExistence type="predicted"/>
<dbReference type="EMBL" id="LAZR01044081">
    <property type="protein sequence ID" value="KKL05516.1"/>
    <property type="molecule type" value="Genomic_DNA"/>
</dbReference>
<evidence type="ECO:0000313" key="1">
    <source>
        <dbReference type="EMBL" id="KKL05516.1"/>
    </source>
</evidence>
<gene>
    <name evidence="1" type="ORF">LCGC14_2605230</name>
</gene>
<accession>A0A0F9CII2</accession>